<dbReference type="Gene3D" id="1.10.287.470">
    <property type="entry name" value="Helix hairpin bin"/>
    <property type="match status" value="1"/>
</dbReference>
<dbReference type="GO" id="GO:0016020">
    <property type="term" value="C:membrane"/>
    <property type="evidence" value="ECO:0007669"/>
    <property type="project" value="InterPro"/>
</dbReference>
<evidence type="ECO:0000313" key="8">
    <source>
        <dbReference type="EMBL" id="EEP59986.1"/>
    </source>
</evidence>
<dbReference type="InterPro" id="IPR051909">
    <property type="entry name" value="MFP_Cation_Efflux"/>
</dbReference>
<dbReference type="InterPro" id="IPR058627">
    <property type="entry name" value="MdtA-like_C"/>
</dbReference>
<dbReference type="AlphaFoldDB" id="C4FLR1"/>
<evidence type="ECO:0000256" key="4">
    <source>
        <dbReference type="SAM" id="SignalP"/>
    </source>
</evidence>
<accession>C4FLR1</accession>
<feature type="domain" description="Multidrug resistance protein MdtA-like C-terminal permuted SH3" evidence="7">
    <location>
        <begin position="284"/>
        <end position="340"/>
    </location>
</feature>
<dbReference type="Pfam" id="PF25954">
    <property type="entry name" value="Beta-barrel_RND_2"/>
    <property type="match status" value="1"/>
</dbReference>
<dbReference type="NCBIfam" id="TIGR01730">
    <property type="entry name" value="RND_mfp"/>
    <property type="match status" value="1"/>
</dbReference>
<feature type="coiled-coil region" evidence="3">
    <location>
        <begin position="99"/>
        <end position="130"/>
    </location>
</feature>
<dbReference type="Proteomes" id="UP000005540">
    <property type="component" value="Unassembled WGS sequence"/>
</dbReference>
<evidence type="ECO:0000256" key="2">
    <source>
        <dbReference type="ARBA" id="ARBA00022448"/>
    </source>
</evidence>
<feature type="signal peptide" evidence="4">
    <location>
        <begin position="1"/>
        <end position="21"/>
    </location>
</feature>
<feature type="domain" description="CusB-like beta-barrel" evidence="6">
    <location>
        <begin position="205"/>
        <end position="276"/>
    </location>
</feature>
<dbReference type="PANTHER" id="PTHR30097:SF16">
    <property type="entry name" value="CATION EFFLUX SYSTEM (CZCB-LIKE)"/>
    <property type="match status" value="1"/>
</dbReference>
<dbReference type="Gene3D" id="2.40.50.100">
    <property type="match status" value="1"/>
</dbReference>
<protein>
    <submittedName>
        <fullName evidence="8">Cation efflux system</fullName>
    </submittedName>
</protein>
<keyword evidence="2" id="KW-0813">Transport</keyword>
<dbReference type="OrthoDB" id="11589at2"/>
<sequence>MLVRKASVMILLLSIFTLSKAQEIILKPEIEKKINLKTEKVKVGEVVEYQTFPAVVTQDPTLSYAVSSPVEGIAERVYVKLGDQVKRGQVLLTVYSPTIASLQANIEMAKVKLQTAKQVLEREENLYKEEVIPFARYQAAKIEYERSLGEYQALKKALSSYGEVKGNSIILRSKVNGFVADIKVINGNPVNVGEELMRVHSHERLWVIAQVPFEITKDLKIGQKVIVISPLNKEIFGTLSLISREIDPKTRRNDIRIVVNNVENSLKPNLFVNVKLPLKSTSGVLVPLKAVFQEKDKYYCFVKSGNKVILREVKIAEKVGDFYKVVSGLKEGEEVITDGLIFLKTKAFGGAEE</sequence>
<evidence type="ECO:0000313" key="9">
    <source>
        <dbReference type="Proteomes" id="UP000005540"/>
    </source>
</evidence>
<dbReference type="InterPro" id="IPR006143">
    <property type="entry name" value="RND_pump_MFP"/>
</dbReference>
<gene>
    <name evidence="8" type="ORF">SULYE_1515</name>
</gene>
<dbReference type="GO" id="GO:0022857">
    <property type="term" value="F:transmembrane transporter activity"/>
    <property type="evidence" value="ECO:0007669"/>
    <property type="project" value="InterPro"/>
</dbReference>
<evidence type="ECO:0000256" key="3">
    <source>
        <dbReference type="SAM" id="Coils"/>
    </source>
</evidence>
<comment type="caution">
    <text evidence="8">The sequence shown here is derived from an EMBL/GenBank/DDBJ whole genome shotgun (WGS) entry which is preliminary data.</text>
</comment>
<organism evidence="8 9">
    <name type="scientific">Sulfurihydrogenibium yellowstonense SS-5</name>
    <dbReference type="NCBI Taxonomy" id="432331"/>
    <lineage>
        <taxon>Bacteria</taxon>
        <taxon>Pseudomonadati</taxon>
        <taxon>Aquificota</taxon>
        <taxon>Aquificia</taxon>
        <taxon>Aquificales</taxon>
        <taxon>Hydrogenothermaceae</taxon>
        <taxon>Sulfurihydrogenibium</taxon>
    </lineage>
</organism>
<dbReference type="Pfam" id="PF25919">
    <property type="entry name" value="BSH_CusB"/>
    <property type="match status" value="1"/>
</dbReference>
<name>C4FLR1_9AQUI</name>
<keyword evidence="9" id="KW-1185">Reference proteome</keyword>
<dbReference type="EMBL" id="ABZS01000174">
    <property type="protein sequence ID" value="EEP59986.1"/>
    <property type="molecule type" value="Genomic_DNA"/>
</dbReference>
<dbReference type="SUPFAM" id="SSF111369">
    <property type="entry name" value="HlyD-like secretion proteins"/>
    <property type="match status" value="1"/>
</dbReference>
<feature type="domain" description="CusB-like barrel-sandwich hybrid" evidence="5">
    <location>
        <begin position="65"/>
        <end position="199"/>
    </location>
</feature>
<dbReference type="InterPro" id="IPR058790">
    <property type="entry name" value="BSH_CusB"/>
</dbReference>
<proteinExistence type="inferred from homology"/>
<reference evidence="8 9" key="1">
    <citation type="submission" date="2009-04" db="EMBL/GenBank/DDBJ databases">
        <authorList>
            <person name="Reysenbach A.-L."/>
            <person name="Heidelberg J.F."/>
            <person name="Nelson W.C."/>
        </authorList>
    </citation>
    <scope>NUCLEOTIDE SEQUENCE [LARGE SCALE GENOMIC DNA]</scope>
    <source>
        <strain evidence="8 9">SS-5</strain>
    </source>
</reference>
<dbReference type="Gene3D" id="2.40.30.170">
    <property type="match status" value="1"/>
</dbReference>
<comment type="similarity">
    <text evidence="1">Belongs to the membrane fusion protein (MFP) (TC 8.A.1) family.</text>
</comment>
<keyword evidence="4" id="KW-0732">Signal</keyword>
<evidence type="ECO:0000259" key="5">
    <source>
        <dbReference type="Pfam" id="PF25919"/>
    </source>
</evidence>
<evidence type="ECO:0000256" key="1">
    <source>
        <dbReference type="ARBA" id="ARBA00009477"/>
    </source>
</evidence>
<evidence type="ECO:0000259" key="7">
    <source>
        <dbReference type="Pfam" id="PF25967"/>
    </source>
</evidence>
<dbReference type="InterPro" id="IPR058792">
    <property type="entry name" value="Beta-barrel_RND_2"/>
</dbReference>
<dbReference type="Gene3D" id="2.40.420.20">
    <property type="match status" value="1"/>
</dbReference>
<dbReference type="Pfam" id="PF25967">
    <property type="entry name" value="RND-MFP_C"/>
    <property type="match status" value="1"/>
</dbReference>
<evidence type="ECO:0000259" key="6">
    <source>
        <dbReference type="Pfam" id="PF25954"/>
    </source>
</evidence>
<keyword evidence="3" id="KW-0175">Coiled coil</keyword>
<dbReference type="RefSeq" id="WP_007547904.1">
    <property type="nucleotide sequence ID" value="NZ_ABZS01000174.1"/>
</dbReference>
<feature type="chain" id="PRO_5002936111" evidence="4">
    <location>
        <begin position="22"/>
        <end position="353"/>
    </location>
</feature>
<dbReference type="PANTHER" id="PTHR30097">
    <property type="entry name" value="CATION EFFLUX SYSTEM PROTEIN CUSB"/>
    <property type="match status" value="1"/>
</dbReference>